<evidence type="ECO:0008006" key="3">
    <source>
        <dbReference type="Google" id="ProtNLM"/>
    </source>
</evidence>
<gene>
    <name evidence="1" type="ORF">UBAL3_82700028</name>
</gene>
<evidence type="ECO:0000313" key="2">
    <source>
        <dbReference type="Proteomes" id="UP000009374"/>
    </source>
</evidence>
<reference evidence="1 2" key="1">
    <citation type="journal article" date="2009" name="Appl. Environ. Microbiol.">
        <title>Community genomic and proteomic analyses of chemoautotrophic iron-oxidizing "Leptospirillum rubarum" (Group II) and "Leptospirillum ferrodiazotrophum" (Group III) bacteria in acid mine drainage biofilms.</title>
        <authorList>
            <person name="Goltsman D.S."/>
            <person name="Denef V.J."/>
            <person name="Singer S.W."/>
            <person name="VerBerkmoes N.C."/>
            <person name="Lefsrud M."/>
            <person name="Mueller R.S."/>
            <person name="Dick G.J."/>
            <person name="Sun C.L."/>
            <person name="Wheeler K.E."/>
            <person name="Zemla A."/>
            <person name="Baker B.J."/>
            <person name="Hauser L."/>
            <person name="Land M."/>
            <person name="Shah M.B."/>
            <person name="Thelen M.P."/>
            <person name="Hettich R.L."/>
            <person name="Banfield J.F."/>
        </authorList>
    </citation>
    <scope>NUCLEOTIDE SEQUENCE [LARGE SCALE GENOMIC DNA]</scope>
</reference>
<evidence type="ECO:0000313" key="1">
    <source>
        <dbReference type="EMBL" id="EES52914.1"/>
    </source>
</evidence>
<dbReference type="EMBL" id="GG693871">
    <property type="protein sequence ID" value="EES52914.1"/>
    <property type="molecule type" value="Genomic_DNA"/>
</dbReference>
<dbReference type="Proteomes" id="UP000009374">
    <property type="component" value="Unassembled WGS sequence"/>
</dbReference>
<dbReference type="AlphaFoldDB" id="C6HWV4"/>
<protein>
    <recommendedName>
        <fullName evidence="3">Lipoprotein</fullName>
    </recommendedName>
</protein>
<name>C6HWV4_9BACT</name>
<organism evidence="1 2">
    <name type="scientific">Leptospirillum ferrodiazotrophum</name>
    <dbReference type="NCBI Taxonomy" id="412449"/>
    <lineage>
        <taxon>Bacteria</taxon>
        <taxon>Pseudomonadati</taxon>
        <taxon>Nitrospirota</taxon>
        <taxon>Nitrospiria</taxon>
        <taxon>Nitrospirales</taxon>
        <taxon>Nitrospiraceae</taxon>
        <taxon>Leptospirillum</taxon>
    </lineage>
</organism>
<sequence>MIGRKGASVLLLAGVLLGSCTPHRNPSPVKAVVVSARILQVDAGGDPRHRTTLPVLAVNLSVINPGAEVRLLGYRYASSQGAISEALMDRRLVEESRSKLGQLVRLGLPTVFPANSTTPGWVFFRTNDTKGQIHLSLRDVYGRFSSLDVPVGTAFPGESMKGQGSSPPGKKGP</sequence>
<keyword evidence="2" id="KW-1185">Reference proteome</keyword>
<accession>C6HWV4</accession>
<dbReference type="PROSITE" id="PS51257">
    <property type="entry name" value="PROKAR_LIPOPROTEIN"/>
    <property type="match status" value="1"/>
</dbReference>
<proteinExistence type="predicted"/>